<accession>A0ABQ9A610</accession>
<dbReference type="EMBL" id="JAPFFI010000022">
    <property type="protein sequence ID" value="KAJ6327938.1"/>
    <property type="molecule type" value="Genomic_DNA"/>
</dbReference>
<reference evidence="1" key="1">
    <citation type="submission" date="2022-10" db="EMBL/GenBank/DDBJ databases">
        <authorList>
            <person name="Hyden B.L."/>
            <person name="Feng K."/>
            <person name="Yates T."/>
            <person name="Jawdy S."/>
            <person name="Smart L.B."/>
            <person name="Muchero W."/>
        </authorList>
    </citation>
    <scope>NUCLEOTIDE SEQUENCE</scope>
    <source>
        <tissue evidence="1">Shoot tip</tissue>
    </source>
</reference>
<protein>
    <submittedName>
        <fullName evidence="1">Uncharacterized protein</fullName>
    </submittedName>
</protein>
<keyword evidence="2" id="KW-1185">Reference proteome</keyword>
<sequence length="217" mass="24376">MTSSDNPWRSCVNDGVIFHWDDAANFQVEPFHPCSSLDYRDGIGDELAIIEPTTSSYRLAVSLFFLLSALGLLPELLLEREQKADFCKTPVGEDRSCGLPTQPSLKRLRADEFLQESAWLVLVVKTSPKGPPIEVPQEMGIQLVCFWLDSLWSMLTLKPICTWSNSQDSLIGERASFSFVGEDEDDEKSDEAIGIDMESWVQSDFNSSGQQMTERLD</sequence>
<comment type="caution">
    <text evidence="1">The sequence shown here is derived from an EMBL/GenBank/DDBJ whole genome shotgun (WGS) entry which is preliminary data.</text>
</comment>
<evidence type="ECO:0000313" key="1">
    <source>
        <dbReference type="EMBL" id="KAJ6327938.1"/>
    </source>
</evidence>
<evidence type="ECO:0000313" key="2">
    <source>
        <dbReference type="Proteomes" id="UP001141253"/>
    </source>
</evidence>
<dbReference type="Proteomes" id="UP001141253">
    <property type="component" value="Chromosome 14"/>
</dbReference>
<proteinExistence type="predicted"/>
<name>A0ABQ9A610_9ROSI</name>
<gene>
    <name evidence="1" type="ORF">OIU77_009756</name>
</gene>
<reference evidence="1" key="2">
    <citation type="journal article" date="2023" name="Int. J. Mol. Sci.">
        <title>De Novo Assembly and Annotation of 11 Diverse Shrub Willow (Salix) Genomes Reveals Novel Gene Organization in Sex-Linked Regions.</title>
        <authorList>
            <person name="Hyden B."/>
            <person name="Feng K."/>
            <person name="Yates T.B."/>
            <person name="Jawdy S."/>
            <person name="Cereghino C."/>
            <person name="Smart L.B."/>
            <person name="Muchero W."/>
        </authorList>
    </citation>
    <scope>NUCLEOTIDE SEQUENCE</scope>
    <source>
        <tissue evidence="1">Shoot tip</tissue>
    </source>
</reference>
<organism evidence="1 2">
    <name type="scientific">Salix suchowensis</name>
    <dbReference type="NCBI Taxonomy" id="1278906"/>
    <lineage>
        <taxon>Eukaryota</taxon>
        <taxon>Viridiplantae</taxon>
        <taxon>Streptophyta</taxon>
        <taxon>Embryophyta</taxon>
        <taxon>Tracheophyta</taxon>
        <taxon>Spermatophyta</taxon>
        <taxon>Magnoliopsida</taxon>
        <taxon>eudicotyledons</taxon>
        <taxon>Gunneridae</taxon>
        <taxon>Pentapetalae</taxon>
        <taxon>rosids</taxon>
        <taxon>fabids</taxon>
        <taxon>Malpighiales</taxon>
        <taxon>Salicaceae</taxon>
        <taxon>Saliceae</taxon>
        <taxon>Salix</taxon>
    </lineage>
</organism>